<evidence type="ECO:0000313" key="7">
    <source>
        <dbReference type="Proteomes" id="UP001345219"/>
    </source>
</evidence>
<evidence type="ECO:0000313" key="6">
    <source>
        <dbReference type="EMBL" id="KAK4747014.1"/>
    </source>
</evidence>
<feature type="domain" description="RING-type" evidence="5">
    <location>
        <begin position="86"/>
        <end position="154"/>
    </location>
</feature>
<reference evidence="6 7" key="1">
    <citation type="journal article" date="2023" name="Hortic Res">
        <title>Pangenome of water caltrop reveals structural variations and asymmetric subgenome divergence after allopolyploidization.</title>
        <authorList>
            <person name="Zhang X."/>
            <person name="Chen Y."/>
            <person name="Wang L."/>
            <person name="Yuan Y."/>
            <person name="Fang M."/>
            <person name="Shi L."/>
            <person name="Lu R."/>
            <person name="Comes H.P."/>
            <person name="Ma Y."/>
            <person name="Chen Y."/>
            <person name="Huang G."/>
            <person name="Zhou Y."/>
            <person name="Zheng Z."/>
            <person name="Qiu Y."/>
        </authorList>
    </citation>
    <scope>NUCLEOTIDE SEQUENCE [LARGE SCALE GENOMIC DNA]</scope>
    <source>
        <tissue evidence="6">Roots</tissue>
    </source>
</reference>
<dbReference type="PROSITE" id="PS50089">
    <property type="entry name" value="ZF_RING_2"/>
    <property type="match status" value="1"/>
</dbReference>
<keyword evidence="3" id="KW-0862">Zinc</keyword>
<dbReference type="PANTHER" id="PTHR45969:SF11">
    <property type="entry name" value="RING_U-BOX SUPERFAMILY PROTEIN"/>
    <property type="match status" value="1"/>
</dbReference>
<dbReference type="GO" id="GO:0061630">
    <property type="term" value="F:ubiquitin protein ligase activity"/>
    <property type="evidence" value="ECO:0007669"/>
    <property type="project" value="TreeGrafter"/>
</dbReference>
<keyword evidence="2 4" id="KW-0863">Zinc-finger</keyword>
<dbReference type="Pfam" id="PF13639">
    <property type="entry name" value="zf-RING_2"/>
    <property type="match status" value="1"/>
</dbReference>
<name>A0AAN7GZ05_9MYRT</name>
<organism evidence="6 7">
    <name type="scientific">Trapa incisa</name>
    <dbReference type="NCBI Taxonomy" id="236973"/>
    <lineage>
        <taxon>Eukaryota</taxon>
        <taxon>Viridiplantae</taxon>
        <taxon>Streptophyta</taxon>
        <taxon>Embryophyta</taxon>
        <taxon>Tracheophyta</taxon>
        <taxon>Spermatophyta</taxon>
        <taxon>Magnoliopsida</taxon>
        <taxon>eudicotyledons</taxon>
        <taxon>Gunneridae</taxon>
        <taxon>Pentapetalae</taxon>
        <taxon>rosids</taxon>
        <taxon>malvids</taxon>
        <taxon>Myrtales</taxon>
        <taxon>Lythraceae</taxon>
        <taxon>Trapa</taxon>
    </lineage>
</organism>
<dbReference type="InterPro" id="IPR001841">
    <property type="entry name" value="Znf_RING"/>
</dbReference>
<dbReference type="InterPro" id="IPR013083">
    <property type="entry name" value="Znf_RING/FYVE/PHD"/>
</dbReference>
<dbReference type="EMBL" id="JAXIOK010000020">
    <property type="protein sequence ID" value="KAK4747014.1"/>
    <property type="molecule type" value="Genomic_DNA"/>
</dbReference>
<evidence type="ECO:0000256" key="3">
    <source>
        <dbReference type="ARBA" id="ARBA00022833"/>
    </source>
</evidence>
<proteinExistence type="predicted"/>
<protein>
    <recommendedName>
        <fullName evidence="5">RING-type domain-containing protein</fullName>
    </recommendedName>
</protein>
<dbReference type="AlphaFoldDB" id="A0AAN7GZ05"/>
<dbReference type="Proteomes" id="UP001345219">
    <property type="component" value="Chromosome 20"/>
</dbReference>
<evidence type="ECO:0000259" key="5">
    <source>
        <dbReference type="PROSITE" id="PS50089"/>
    </source>
</evidence>
<keyword evidence="1" id="KW-0479">Metal-binding</keyword>
<comment type="caution">
    <text evidence="6">The sequence shown here is derived from an EMBL/GenBank/DDBJ whole genome shotgun (WGS) entry which is preliminary data.</text>
</comment>
<evidence type="ECO:0000256" key="4">
    <source>
        <dbReference type="PROSITE-ProRule" id="PRU00175"/>
    </source>
</evidence>
<keyword evidence="7" id="KW-1185">Reference proteome</keyword>
<gene>
    <name evidence="6" type="ORF">SAY87_026051</name>
</gene>
<dbReference type="SUPFAM" id="SSF57850">
    <property type="entry name" value="RING/U-box"/>
    <property type="match status" value="1"/>
</dbReference>
<dbReference type="GO" id="GO:0008270">
    <property type="term" value="F:zinc ion binding"/>
    <property type="evidence" value="ECO:0007669"/>
    <property type="project" value="UniProtKB-KW"/>
</dbReference>
<evidence type="ECO:0000256" key="2">
    <source>
        <dbReference type="ARBA" id="ARBA00022771"/>
    </source>
</evidence>
<dbReference type="PANTHER" id="PTHR45969">
    <property type="entry name" value="RING ZINC FINGER PROTEIN-RELATED"/>
    <property type="match status" value="1"/>
</dbReference>
<dbReference type="SMART" id="SM00184">
    <property type="entry name" value="RING"/>
    <property type="match status" value="1"/>
</dbReference>
<dbReference type="GO" id="GO:0016567">
    <property type="term" value="P:protein ubiquitination"/>
    <property type="evidence" value="ECO:0007669"/>
    <property type="project" value="TreeGrafter"/>
</dbReference>
<sequence>MGFSMEEQSSSCSLLYKAALAFTLIRWTLSWVFKLRSRRRSPQQSPPCSDPRVSPQMIRQSLILTTYGDITWRRRHHQQQDGPDTCAVCLSQLSESDEVRELRNCSHVFHRECIDMWVDHDGRNDDHEIDARDCYDDDDGDKASSNHMSCPLCRAPLLTTSQGLSHWSEPEPSWAIDTILYLFGDDLDDHGCSDRDLSLETDL</sequence>
<dbReference type="Gene3D" id="3.30.40.10">
    <property type="entry name" value="Zinc/RING finger domain, C3HC4 (zinc finger)"/>
    <property type="match status" value="1"/>
</dbReference>
<accession>A0AAN7GZ05</accession>
<evidence type="ECO:0000256" key="1">
    <source>
        <dbReference type="ARBA" id="ARBA00022723"/>
    </source>
</evidence>